<reference evidence="7 8" key="1">
    <citation type="submission" date="2015-09" db="EMBL/GenBank/DDBJ databases">
        <authorList>
            <person name="Jackson K.R."/>
            <person name="Lunt B.L."/>
            <person name="Fisher J.N.B."/>
            <person name="Gardner A.V."/>
            <person name="Bailey M.E."/>
            <person name="Deus L.M."/>
            <person name="Earl A.S."/>
            <person name="Gibby P.D."/>
            <person name="Hartmann K.A."/>
            <person name="Liu J.E."/>
            <person name="Manci A.M."/>
            <person name="Nielsen D.A."/>
            <person name="Solomon M.B."/>
            <person name="Breakwell D.P."/>
            <person name="Burnett S.H."/>
            <person name="Grose J.H."/>
        </authorList>
    </citation>
    <scope>NUCLEOTIDE SEQUENCE [LARGE SCALE GENOMIC DNA]</scope>
    <source>
        <strain evidence="7 8">CECT 7799</strain>
    </source>
</reference>
<feature type="transmembrane region" description="Helical" evidence="5">
    <location>
        <begin position="12"/>
        <end position="30"/>
    </location>
</feature>
<evidence type="ECO:0000256" key="3">
    <source>
        <dbReference type="ARBA" id="ARBA00022989"/>
    </source>
</evidence>
<dbReference type="Proteomes" id="UP000049455">
    <property type="component" value="Unassembled WGS sequence"/>
</dbReference>
<dbReference type="AlphaFoldDB" id="A0A0M7B648"/>
<name>A0A0M7B648_9RHOB</name>
<evidence type="ECO:0000313" key="7">
    <source>
        <dbReference type="EMBL" id="CUH12724.1"/>
    </source>
</evidence>
<evidence type="ECO:0000313" key="8">
    <source>
        <dbReference type="Proteomes" id="UP000049455"/>
    </source>
</evidence>
<dbReference type="Pfam" id="PF02656">
    <property type="entry name" value="DUF202"/>
    <property type="match status" value="1"/>
</dbReference>
<keyword evidence="8" id="KW-1185">Reference proteome</keyword>
<dbReference type="InterPro" id="IPR003807">
    <property type="entry name" value="DUF202"/>
</dbReference>
<dbReference type="RefSeq" id="WP_055661947.1">
    <property type="nucleotide sequence ID" value="NZ_CYPR01000014.1"/>
</dbReference>
<evidence type="ECO:0000259" key="6">
    <source>
        <dbReference type="Pfam" id="PF02656"/>
    </source>
</evidence>
<protein>
    <recommendedName>
        <fullName evidence="6">DUF202 domain-containing protein</fullName>
    </recommendedName>
</protein>
<proteinExistence type="predicted"/>
<dbReference type="EMBL" id="CYPR01000014">
    <property type="protein sequence ID" value="CUH12724.1"/>
    <property type="molecule type" value="Genomic_DNA"/>
</dbReference>
<evidence type="ECO:0000256" key="4">
    <source>
        <dbReference type="ARBA" id="ARBA00023136"/>
    </source>
</evidence>
<dbReference type="STRING" id="313367.JSE7799_00221"/>
<sequence length="69" mass="7668">MAPNYLTRSRLAWISLAMVVGGLVLTFVATTTGLPIWTVPVGYFVALIGSALLFVGWIRWRRTHRKPPA</sequence>
<feature type="domain" description="DUF202" evidence="6">
    <location>
        <begin position="8"/>
        <end position="66"/>
    </location>
</feature>
<dbReference type="GO" id="GO:0012505">
    <property type="term" value="C:endomembrane system"/>
    <property type="evidence" value="ECO:0007669"/>
    <property type="project" value="UniProtKB-SubCell"/>
</dbReference>
<evidence type="ECO:0000256" key="5">
    <source>
        <dbReference type="SAM" id="Phobius"/>
    </source>
</evidence>
<accession>A0A0M7B648</accession>
<organism evidence="7 8">
    <name type="scientific">Jannaschia seosinensis</name>
    <dbReference type="NCBI Taxonomy" id="313367"/>
    <lineage>
        <taxon>Bacteria</taxon>
        <taxon>Pseudomonadati</taxon>
        <taxon>Pseudomonadota</taxon>
        <taxon>Alphaproteobacteria</taxon>
        <taxon>Rhodobacterales</taxon>
        <taxon>Roseobacteraceae</taxon>
        <taxon>Jannaschia</taxon>
    </lineage>
</organism>
<feature type="transmembrane region" description="Helical" evidence="5">
    <location>
        <begin position="36"/>
        <end position="58"/>
    </location>
</feature>
<keyword evidence="2 5" id="KW-0812">Transmembrane</keyword>
<comment type="subcellular location">
    <subcellularLocation>
        <location evidence="1">Endomembrane system</location>
        <topology evidence="1">Multi-pass membrane protein</topology>
    </subcellularLocation>
</comment>
<keyword evidence="3 5" id="KW-1133">Transmembrane helix</keyword>
<evidence type="ECO:0000256" key="2">
    <source>
        <dbReference type="ARBA" id="ARBA00022692"/>
    </source>
</evidence>
<keyword evidence="4 5" id="KW-0472">Membrane</keyword>
<evidence type="ECO:0000256" key="1">
    <source>
        <dbReference type="ARBA" id="ARBA00004127"/>
    </source>
</evidence>
<gene>
    <name evidence="7" type="ORF">JSE7799_00221</name>
</gene>